<dbReference type="PROSITE" id="PS01332">
    <property type="entry name" value="HTH_RRF2_1"/>
    <property type="match status" value="1"/>
</dbReference>
<dbReference type="NCBIfam" id="TIGR00738">
    <property type="entry name" value="rrf2_super"/>
    <property type="match status" value="1"/>
</dbReference>
<reference evidence="4 5" key="1">
    <citation type="submission" date="2019-03" db="EMBL/GenBank/DDBJ databases">
        <title>Genomic Encyclopedia of Type Strains, Phase IV (KMG-IV): sequencing the most valuable type-strain genomes for metagenomic binning, comparative biology and taxonomic classification.</title>
        <authorList>
            <person name="Goeker M."/>
        </authorList>
    </citation>
    <scope>NUCLEOTIDE SEQUENCE [LARGE SCALE GENOMIC DNA]</scope>
    <source>
        <strain evidence="4 5">DSM 19377</strain>
    </source>
</reference>
<gene>
    <name evidence="4" type="ORF">EV207_101287</name>
</gene>
<name>A0A4R2PCX8_9BACL</name>
<evidence type="ECO:0000256" key="2">
    <source>
        <dbReference type="ARBA" id="ARBA00034078"/>
    </source>
</evidence>
<proteinExistence type="predicted"/>
<evidence type="ECO:0000256" key="3">
    <source>
        <dbReference type="ARBA" id="ARBA00040173"/>
    </source>
</evidence>
<comment type="caution">
    <text evidence="4">The sequence shown here is derived from an EMBL/GenBank/DDBJ whole genome shotgun (WGS) entry which is preliminary data.</text>
</comment>
<dbReference type="GO" id="GO:0003700">
    <property type="term" value="F:DNA-binding transcription factor activity"/>
    <property type="evidence" value="ECO:0007669"/>
    <property type="project" value="TreeGrafter"/>
</dbReference>
<keyword evidence="5" id="KW-1185">Reference proteome</keyword>
<dbReference type="PROSITE" id="PS51197">
    <property type="entry name" value="HTH_RRF2_2"/>
    <property type="match status" value="1"/>
</dbReference>
<dbReference type="InterPro" id="IPR036388">
    <property type="entry name" value="WH-like_DNA-bd_sf"/>
</dbReference>
<dbReference type="InterPro" id="IPR030489">
    <property type="entry name" value="TR_Rrf2-type_CS"/>
</dbReference>
<comment type="cofactor">
    <cofactor evidence="2">
        <name>[2Fe-2S] cluster</name>
        <dbReference type="ChEBI" id="CHEBI:190135"/>
    </cofactor>
</comment>
<evidence type="ECO:0000313" key="5">
    <source>
        <dbReference type="Proteomes" id="UP000295416"/>
    </source>
</evidence>
<sequence length="151" mass="16984">MRLTSYTDYSIRVLITLGALPEKEKISIQEIADAFKISKNHLKKVIHKLGQLGLVHTTRGRSGGIRLAKLPKDINIGWVVRHTEDDFHIVECFDAGRDACIISPVCRAKSMFAEALHHYLQTLDHYSLADVITNKEQLANQIERKGPDPGL</sequence>
<accession>A0A4R2PCX8</accession>
<dbReference type="AlphaFoldDB" id="A0A4R2PCX8"/>
<dbReference type="Pfam" id="PF02082">
    <property type="entry name" value="Rrf2"/>
    <property type="match status" value="1"/>
</dbReference>
<dbReference type="InterPro" id="IPR036390">
    <property type="entry name" value="WH_DNA-bd_sf"/>
</dbReference>
<dbReference type="Gene3D" id="1.10.10.10">
    <property type="entry name" value="Winged helix-like DNA-binding domain superfamily/Winged helix DNA-binding domain"/>
    <property type="match status" value="1"/>
</dbReference>
<dbReference type="Proteomes" id="UP000295416">
    <property type="component" value="Unassembled WGS sequence"/>
</dbReference>
<dbReference type="RefSeq" id="WP_132742844.1">
    <property type="nucleotide sequence ID" value="NZ_SLXK01000001.1"/>
</dbReference>
<dbReference type="InterPro" id="IPR000944">
    <property type="entry name" value="Tscrpt_reg_Rrf2"/>
</dbReference>
<dbReference type="PANTHER" id="PTHR33221:SF4">
    <property type="entry name" value="HTH-TYPE TRANSCRIPTIONAL REPRESSOR NSRR"/>
    <property type="match status" value="1"/>
</dbReference>
<dbReference type="EMBL" id="SLXK01000001">
    <property type="protein sequence ID" value="TCP32308.1"/>
    <property type="molecule type" value="Genomic_DNA"/>
</dbReference>
<dbReference type="GO" id="GO:0003677">
    <property type="term" value="F:DNA binding"/>
    <property type="evidence" value="ECO:0007669"/>
    <property type="project" value="UniProtKB-KW"/>
</dbReference>
<dbReference type="GO" id="GO:0005829">
    <property type="term" value="C:cytosol"/>
    <property type="evidence" value="ECO:0007669"/>
    <property type="project" value="TreeGrafter"/>
</dbReference>
<dbReference type="PANTHER" id="PTHR33221">
    <property type="entry name" value="WINGED HELIX-TURN-HELIX TRANSCRIPTIONAL REGULATOR, RRF2 FAMILY"/>
    <property type="match status" value="1"/>
</dbReference>
<evidence type="ECO:0000313" key="4">
    <source>
        <dbReference type="EMBL" id="TCP32308.1"/>
    </source>
</evidence>
<dbReference type="SUPFAM" id="SSF46785">
    <property type="entry name" value="Winged helix' DNA-binding domain"/>
    <property type="match status" value="1"/>
</dbReference>
<keyword evidence="1" id="KW-0238">DNA-binding</keyword>
<evidence type="ECO:0000256" key="1">
    <source>
        <dbReference type="ARBA" id="ARBA00023125"/>
    </source>
</evidence>
<protein>
    <recommendedName>
        <fullName evidence="3">HTH-type transcriptional regulator NsrR</fullName>
    </recommendedName>
</protein>
<organism evidence="4 5">
    <name type="scientific">Scopulibacillus darangshiensis</name>
    <dbReference type="NCBI Taxonomy" id="442528"/>
    <lineage>
        <taxon>Bacteria</taxon>
        <taxon>Bacillati</taxon>
        <taxon>Bacillota</taxon>
        <taxon>Bacilli</taxon>
        <taxon>Bacillales</taxon>
        <taxon>Sporolactobacillaceae</taxon>
        <taxon>Scopulibacillus</taxon>
    </lineage>
</organism>
<dbReference type="OrthoDB" id="9795923at2"/>